<organism evidence="5 6">
    <name type="scientific">Flemingia macrophylla</name>
    <dbReference type="NCBI Taxonomy" id="520843"/>
    <lineage>
        <taxon>Eukaryota</taxon>
        <taxon>Viridiplantae</taxon>
        <taxon>Streptophyta</taxon>
        <taxon>Embryophyta</taxon>
        <taxon>Tracheophyta</taxon>
        <taxon>Spermatophyta</taxon>
        <taxon>Magnoliopsida</taxon>
        <taxon>eudicotyledons</taxon>
        <taxon>Gunneridae</taxon>
        <taxon>Pentapetalae</taxon>
        <taxon>rosids</taxon>
        <taxon>fabids</taxon>
        <taxon>Fabales</taxon>
        <taxon>Fabaceae</taxon>
        <taxon>Papilionoideae</taxon>
        <taxon>50 kb inversion clade</taxon>
        <taxon>NPAAA clade</taxon>
        <taxon>indigoferoid/millettioid clade</taxon>
        <taxon>Phaseoleae</taxon>
        <taxon>Flemingia</taxon>
    </lineage>
</organism>
<dbReference type="InterPro" id="IPR052266">
    <property type="entry name" value="Miro-EF-hand_domain"/>
</dbReference>
<dbReference type="PANTHER" id="PTHR46819">
    <property type="entry name" value="EF-HAND CALCIUM-BINDING DOMAIN-CONTAINING PROTEIN 7"/>
    <property type="match status" value="1"/>
</dbReference>
<feature type="transmembrane region" description="Helical" evidence="3">
    <location>
        <begin position="104"/>
        <end position="123"/>
    </location>
</feature>
<dbReference type="PANTHER" id="PTHR46819:SF1">
    <property type="entry name" value="EF-HAND CALCIUM-BINDING DOMAIN-CONTAINING PROTEIN 7"/>
    <property type="match status" value="1"/>
</dbReference>
<evidence type="ECO:0000256" key="2">
    <source>
        <dbReference type="ARBA" id="ARBA00022737"/>
    </source>
</evidence>
<keyword evidence="6" id="KW-1185">Reference proteome</keyword>
<keyword evidence="3" id="KW-1133">Transmembrane helix</keyword>
<dbReference type="EMBL" id="JBGMDY010000009">
    <property type="protein sequence ID" value="KAL2323551.1"/>
    <property type="molecule type" value="Genomic_DNA"/>
</dbReference>
<evidence type="ECO:0000313" key="6">
    <source>
        <dbReference type="Proteomes" id="UP001603857"/>
    </source>
</evidence>
<keyword evidence="1" id="KW-0479">Metal-binding</keyword>
<protein>
    <recommendedName>
        <fullName evidence="4">Mitochondrial Rho GTPase 1/3 EF hand associated type-1 domain-containing protein</fullName>
    </recommendedName>
</protein>
<sequence length="140" mass="15423">MTLLDPTSSLVNLIYIGYNGNPAAALHVTRRRSVDRKKQTTLRNVFQCYVFGSKHSEKSALLHSLLGTCASEPIIIVEHPHLSIPESEIARKKKQHNHLLHHSLTFALAGLGAAMAVAGLTAYRARSVRKKTTAEQSSNR</sequence>
<dbReference type="Pfam" id="PF08355">
    <property type="entry name" value="EF_assoc_1"/>
    <property type="match status" value="1"/>
</dbReference>
<feature type="domain" description="Mitochondrial Rho GTPase 1/3 EF hand associated type-1" evidence="4">
    <location>
        <begin position="1"/>
        <end position="39"/>
    </location>
</feature>
<evidence type="ECO:0000256" key="1">
    <source>
        <dbReference type="ARBA" id="ARBA00022723"/>
    </source>
</evidence>
<comment type="caution">
    <text evidence="5">The sequence shown here is derived from an EMBL/GenBank/DDBJ whole genome shotgun (WGS) entry which is preliminary data.</text>
</comment>
<evidence type="ECO:0000256" key="3">
    <source>
        <dbReference type="SAM" id="Phobius"/>
    </source>
</evidence>
<reference evidence="5 6" key="1">
    <citation type="submission" date="2024-08" db="EMBL/GenBank/DDBJ databases">
        <title>Insights into the chromosomal genome structure of Flemingia macrophylla.</title>
        <authorList>
            <person name="Ding Y."/>
            <person name="Zhao Y."/>
            <person name="Bi W."/>
            <person name="Wu M."/>
            <person name="Zhao G."/>
            <person name="Gong Y."/>
            <person name="Li W."/>
            <person name="Zhang P."/>
        </authorList>
    </citation>
    <scope>NUCLEOTIDE SEQUENCE [LARGE SCALE GENOMIC DNA]</scope>
    <source>
        <strain evidence="5">DYQJB</strain>
        <tissue evidence="5">Leaf</tissue>
    </source>
</reference>
<keyword evidence="3" id="KW-0812">Transmembrane</keyword>
<dbReference type="GO" id="GO:0046872">
    <property type="term" value="F:metal ion binding"/>
    <property type="evidence" value="ECO:0007669"/>
    <property type="project" value="UniProtKB-KW"/>
</dbReference>
<dbReference type="InterPro" id="IPR013566">
    <property type="entry name" value="EF_hand_assoc_1"/>
</dbReference>
<dbReference type="Proteomes" id="UP001603857">
    <property type="component" value="Unassembled WGS sequence"/>
</dbReference>
<keyword evidence="3" id="KW-0472">Membrane</keyword>
<dbReference type="AlphaFoldDB" id="A0ABD1LJ98"/>
<evidence type="ECO:0000259" key="4">
    <source>
        <dbReference type="Pfam" id="PF08355"/>
    </source>
</evidence>
<accession>A0ABD1LJ98</accession>
<proteinExistence type="predicted"/>
<name>A0ABD1LJ98_9FABA</name>
<keyword evidence="2" id="KW-0677">Repeat</keyword>
<evidence type="ECO:0000313" key="5">
    <source>
        <dbReference type="EMBL" id="KAL2323551.1"/>
    </source>
</evidence>
<gene>
    <name evidence="5" type="ORF">Fmac_027930</name>
</gene>
<dbReference type="Gene3D" id="1.10.238.10">
    <property type="entry name" value="EF-hand"/>
    <property type="match status" value="1"/>
</dbReference>